<dbReference type="SFLD" id="SFLDG01386">
    <property type="entry name" value="main_SPASM_domain-containing"/>
    <property type="match status" value="1"/>
</dbReference>
<evidence type="ECO:0000313" key="6">
    <source>
        <dbReference type="EMBL" id="MCQ4925681.1"/>
    </source>
</evidence>
<name>A0ABT1SGS7_9FIRM</name>
<evidence type="ECO:0000256" key="3">
    <source>
        <dbReference type="ARBA" id="ARBA00023004"/>
    </source>
</evidence>
<dbReference type="Pfam" id="PF04055">
    <property type="entry name" value="Radical_SAM"/>
    <property type="match status" value="1"/>
</dbReference>
<evidence type="ECO:0000256" key="2">
    <source>
        <dbReference type="ARBA" id="ARBA00022723"/>
    </source>
</evidence>
<gene>
    <name evidence="6" type="ORF">NE686_21470</name>
</gene>
<reference evidence="6 7" key="1">
    <citation type="submission" date="2022-06" db="EMBL/GenBank/DDBJ databases">
        <title>Isolation of gut microbiota from human fecal samples.</title>
        <authorList>
            <person name="Pamer E.G."/>
            <person name="Barat B."/>
            <person name="Waligurski E."/>
            <person name="Medina S."/>
            <person name="Paddock L."/>
            <person name="Mostad J."/>
        </authorList>
    </citation>
    <scope>NUCLEOTIDE SEQUENCE [LARGE SCALE GENOMIC DNA]</scope>
    <source>
        <strain evidence="6 7">DFI.7.95</strain>
    </source>
</reference>
<proteinExistence type="predicted"/>
<dbReference type="SFLD" id="SFLDG01067">
    <property type="entry name" value="SPASM/twitch_domain_containing"/>
    <property type="match status" value="1"/>
</dbReference>
<dbReference type="Gene3D" id="3.20.20.70">
    <property type="entry name" value="Aldolase class I"/>
    <property type="match status" value="1"/>
</dbReference>
<evidence type="ECO:0000313" key="7">
    <source>
        <dbReference type="Proteomes" id="UP001524478"/>
    </source>
</evidence>
<dbReference type="CDD" id="cd01335">
    <property type="entry name" value="Radical_SAM"/>
    <property type="match status" value="1"/>
</dbReference>
<dbReference type="PANTHER" id="PTHR43524:SF1">
    <property type="entry name" value="RADICAL SAM SUPERFAMILY PROTEIN"/>
    <property type="match status" value="1"/>
</dbReference>
<comment type="caution">
    <text evidence="6">The sequence shown here is derived from an EMBL/GenBank/DDBJ whole genome shotgun (WGS) entry which is preliminary data.</text>
</comment>
<dbReference type="PROSITE" id="PS51918">
    <property type="entry name" value="RADICAL_SAM"/>
    <property type="match status" value="1"/>
</dbReference>
<keyword evidence="2" id="KW-0479">Metal-binding</keyword>
<evidence type="ECO:0000259" key="5">
    <source>
        <dbReference type="PROSITE" id="PS51918"/>
    </source>
</evidence>
<dbReference type="Proteomes" id="UP001524478">
    <property type="component" value="Unassembled WGS sequence"/>
</dbReference>
<dbReference type="InterPro" id="IPR058240">
    <property type="entry name" value="rSAM_sf"/>
</dbReference>
<feature type="domain" description="Radical SAM core" evidence="5">
    <location>
        <begin position="65"/>
        <end position="279"/>
    </location>
</feature>
<dbReference type="InterPro" id="IPR013785">
    <property type="entry name" value="Aldolase_TIM"/>
</dbReference>
<dbReference type="EMBL" id="JANGAC010000027">
    <property type="protein sequence ID" value="MCQ4925681.1"/>
    <property type="molecule type" value="Genomic_DNA"/>
</dbReference>
<dbReference type="InterPro" id="IPR007197">
    <property type="entry name" value="rSAM"/>
</dbReference>
<sequence>MEELNDIKESNIMLSKMLNRSIEFLMEDFIKIALKDFASAKSIIKIALEQRNSQKIRVKYEEKGLHVPPFMIASITSVCNLRCRGCYDKEKIHNNSLELDENQWSNIFAQGKELGISFILLAGGEPLIKGEVVKECIKFPEIIFPMFTNGMLINEEWVEIFSLARNIMPVISIEGDRCQTDKRRGKGVFQKVLSSIDLLAKKSIFYGISITITTENFENVLNDEFIGTYIDKGCRAFFFIEYIPFDSSTESIVISADQREQLKVSMDELREKYRAIFIAFPGDEEKFGGCLAAGRGFVHINAIGSIEPCPFAPYSDINLKDVTLEEALNSPLLEKVRSIHELLKEHKGGCALFENREMVKELLSTN</sequence>
<dbReference type="PANTHER" id="PTHR43524">
    <property type="entry name" value="RADICAL SAM SUPERFAMILY PROTEIN"/>
    <property type="match status" value="1"/>
</dbReference>
<accession>A0ABT1SGS7</accession>
<keyword evidence="3" id="KW-0408">Iron</keyword>
<evidence type="ECO:0000256" key="1">
    <source>
        <dbReference type="ARBA" id="ARBA00022691"/>
    </source>
</evidence>
<keyword evidence="4" id="KW-0411">Iron-sulfur</keyword>
<dbReference type="SFLD" id="SFLDS00029">
    <property type="entry name" value="Radical_SAM"/>
    <property type="match status" value="1"/>
</dbReference>
<keyword evidence="7" id="KW-1185">Reference proteome</keyword>
<keyword evidence="1" id="KW-0949">S-adenosyl-L-methionine</keyword>
<dbReference type="CDD" id="cd21128">
    <property type="entry name" value="SPASM_rSAM"/>
    <property type="match status" value="1"/>
</dbReference>
<dbReference type="SUPFAM" id="SSF102114">
    <property type="entry name" value="Radical SAM enzymes"/>
    <property type="match status" value="1"/>
</dbReference>
<organism evidence="6 7">
    <name type="scientific">Tissierella carlieri</name>
    <dbReference type="NCBI Taxonomy" id="689904"/>
    <lineage>
        <taxon>Bacteria</taxon>
        <taxon>Bacillati</taxon>
        <taxon>Bacillota</taxon>
        <taxon>Tissierellia</taxon>
        <taxon>Tissierellales</taxon>
        <taxon>Tissierellaceae</taxon>
        <taxon>Tissierella</taxon>
    </lineage>
</organism>
<evidence type="ECO:0000256" key="4">
    <source>
        <dbReference type="ARBA" id="ARBA00023014"/>
    </source>
</evidence>
<dbReference type="RefSeq" id="WP_256313075.1">
    <property type="nucleotide sequence ID" value="NZ_JANGAC010000027.1"/>
</dbReference>
<protein>
    <submittedName>
        <fullName evidence="6">Radical SAM protein</fullName>
    </submittedName>
</protein>